<evidence type="ECO:0000313" key="1">
    <source>
        <dbReference type="EMBL" id="KAH0774351.1"/>
    </source>
</evidence>
<organism evidence="1 2">
    <name type="scientific">Solanum tuberosum</name>
    <name type="common">Potato</name>
    <dbReference type="NCBI Taxonomy" id="4113"/>
    <lineage>
        <taxon>Eukaryota</taxon>
        <taxon>Viridiplantae</taxon>
        <taxon>Streptophyta</taxon>
        <taxon>Embryophyta</taxon>
        <taxon>Tracheophyta</taxon>
        <taxon>Spermatophyta</taxon>
        <taxon>Magnoliopsida</taxon>
        <taxon>eudicotyledons</taxon>
        <taxon>Gunneridae</taxon>
        <taxon>Pentapetalae</taxon>
        <taxon>asterids</taxon>
        <taxon>lamiids</taxon>
        <taxon>Solanales</taxon>
        <taxon>Solanaceae</taxon>
        <taxon>Solanoideae</taxon>
        <taxon>Solaneae</taxon>
        <taxon>Solanum</taxon>
    </lineage>
</organism>
<sequence>MSATKTTNEDLELALEVGIKQLKYACKILELHLKYHVPEAYKARYTTIGRVRSEGRPMTRL</sequence>
<dbReference type="EMBL" id="JAIVGD010000005">
    <property type="protein sequence ID" value="KAH0774351.1"/>
    <property type="molecule type" value="Genomic_DNA"/>
</dbReference>
<comment type="caution">
    <text evidence="1">The sequence shown here is derived from an EMBL/GenBank/DDBJ whole genome shotgun (WGS) entry which is preliminary data.</text>
</comment>
<proteinExistence type="predicted"/>
<keyword evidence="2" id="KW-1185">Reference proteome</keyword>
<reference evidence="1 2" key="1">
    <citation type="journal article" date="2021" name="bioRxiv">
        <title>Chromosome-scale and haplotype-resolved genome assembly of a tetraploid potato cultivar.</title>
        <authorList>
            <person name="Sun H."/>
            <person name="Jiao W.-B."/>
            <person name="Krause K."/>
            <person name="Campoy J.A."/>
            <person name="Goel M."/>
            <person name="Folz-Donahue K."/>
            <person name="Kukat C."/>
            <person name="Huettel B."/>
            <person name="Schneeberger K."/>
        </authorList>
    </citation>
    <scope>NUCLEOTIDE SEQUENCE [LARGE SCALE GENOMIC DNA]</scope>
    <source>
        <strain evidence="1">SolTubOtavaFocal</strain>
        <tissue evidence="1">Leaves</tissue>
    </source>
</reference>
<protein>
    <submittedName>
        <fullName evidence="1">Uncharacterized protein</fullName>
    </submittedName>
</protein>
<gene>
    <name evidence="1" type="ORF">KY290_011488</name>
</gene>
<accession>A0ABQ7W0U8</accession>
<name>A0ABQ7W0U8_SOLTU</name>
<dbReference type="Proteomes" id="UP000826656">
    <property type="component" value="Unassembled WGS sequence"/>
</dbReference>
<evidence type="ECO:0000313" key="2">
    <source>
        <dbReference type="Proteomes" id="UP000826656"/>
    </source>
</evidence>